<reference evidence="8 9" key="1">
    <citation type="submission" date="2011-09" db="EMBL/GenBank/DDBJ databases">
        <title>The draft genome of Methanotorris formicicus Mc-S-70.</title>
        <authorList>
            <consortium name="US DOE Joint Genome Institute (JGI-PGF)"/>
            <person name="Lucas S."/>
            <person name="Han J."/>
            <person name="Lapidus A."/>
            <person name="Cheng J.-F."/>
            <person name="Goodwin L."/>
            <person name="Pitluck S."/>
            <person name="Peters L."/>
            <person name="Land M.L."/>
            <person name="Hauser L."/>
            <person name="Sieprawska-Lupa M."/>
            <person name="Takai K."/>
            <person name="Miyazaki J."/>
            <person name="Whitman W."/>
            <person name="Woyke T.J."/>
        </authorList>
    </citation>
    <scope>NUCLEOTIDE SEQUENCE [LARGE SCALE GENOMIC DNA]</scope>
    <source>
        <strain evidence="8 9">Mc-S-70</strain>
    </source>
</reference>
<dbReference type="RefSeq" id="WP_007044387.1">
    <property type="nucleotide sequence ID" value="NZ_AGJL01000020.1"/>
</dbReference>
<evidence type="ECO:0000313" key="9">
    <source>
        <dbReference type="Proteomes" id="UP000003706"/>
    </source>
</evidence>
<keyword evidence="4" id="KW-0694">RNA-binding</keyword>
<accession>H1KYS7</accession>
<evidence type="ECO:0000256" key="4">
    <source>
        <dbReference type="ARBA" id="ARBA00022884"/>
    </source>
</evidence>
<dbReference type="Pfam" id="PF03787">
    <property type="entry name" value="RAMPs"/>
    <property type="match status" value="1"/>
</dbReference>
<protein>
    <recommendedName>
        <fullName evidence="3">CRISPR system Cms protein Csm5</fullName>
    </recommendedName>
    <alternativeName>
        <fullName evidence="6">CRISPR type III A-associated protein Csm5</fullName>
    </alternativeName>
</protein>
<sequence length="372" mass="44147">MEVKCNTITPIFIGCGEEYTQLDYYIEENKAKIVDLEKAMMDLDDLEKINHLSKLITSYINNNRLESNAKELLKSIGIDVKDYVVREVNCEIESHRSIRVKKFINQRGFPYIPGSSIKGAIRTAYIFDYYDDEKRINELIKILRDKNIKPWEKGDAVVKNAISRNIQSDFFKYLIVSDSGFLDGKFKFIMTKRWNTKKGKFEVPIALEGFMDKNEFDLRIIIKDEFIKEIFKKTERNYKEMDEKEKFDELKRICNKLTETIIDFELNRDNPEILETFYERLKNQLNDGICLNVGFGGGFLAKTIYLLLWKYDKDGRKGYLKLMKKIFKNERNRNLRESWNRAYSYYDFPKTKTVYVKNGRIVSPLGWIKINY</sequence>
<keyword evidence="5" id="KW-0051">Antiviral defense</keyword>
<dbReference type="OrthoDB" id="86248at2157"/>
<dbReference type="Proteomes" id="UP000003706">
    <property type="component" value="Unassembled WGS sequence"/>
</dbReference>
<keyword evidence="9" id="KW-1185">Reference proteome</keyword>
<dbReference type="InterPro" id="IPR005537">
    <property type="entry name" value="RAMP_III_fam"/>
</dbReference>
<comment type="caution">
    <text evidence="8">The sequence shown here is derived from an EMBL/GenBank/DDBJ whole genome shotgun (WGS) entry which is preliminary data.</text>
</comment>
<dbReference type="STRING" id="647171.MetfoDRAFT_0950"/>
<dbReference type="InterPro" id="IPR010173">
    <property type="entry name" value="CRISPR-assoc_Csm5"/>
</dbReference>
<name>H1KYS7_9EURY</name>
<proteinExistence type="inferred from homology"/>
<organism evidence="8 9">
    <name type="scientific">Methanotorris formicicus Mc-S-70</name>
    <dbReference type="NCBI Taxonomy" id="647171"/>
    <lineage>
        <taxon>Archaea</taxon>
        <taxon>Methanobacteriati</taxon>
        <taxon>Methanobacteriota</taxon>
        <taxon>Methanomada group</taxon>
        <taxon>Methanococci</taxon>
        <taxon>Methanococcales</taxon>
        <taxon>Methanocaldococcaceae</taxon>
        <taxon>Methanotorris</taxon>
    </lineage>
</organism>
<dbReference type="GO" id="GO:0003723">
    <property type="term" value="F:RNA binding"/>
    <property type="evidence" value="ECO:0007669"/>
    <property type="project" value="UniProtKB-KW"/>
</dbReference>
<dbReference type="NCBIfam" id="TIGR01899">
    <property type="entry name" value="cas_TM1807_csm5"/>
    <property type="match status" value="1"/>
</dbReference>
<evidence type="ECO:0000256" key="6">
    <source>
        <dbReference type="ARBA" id="ARBA00031720"/>
    </source>
</evidence>
<evidence type="ECO:0000256" key="1">
    <source>
        <dbReference type="ARBA" id="ARBA00003088"/>
    </source>
</evidence>
<dbReference type="PANTHER" id="PTHR38007:SF1">
    <property type="entry name" value="CRISPR SYSTEM CMS PROTEIN CSM5"/>
    <property type="match status" value="1"/>
</dbReference>
<comment type="function">
    <text evidence="1">This subunit might be involved in maturation of a crRNA intermediate to its mature form.</text>
</comment>
<dbReference type="EMBL" id="AGJL01000020">
    <property type="protein sequence ID" value="EHP86824.1"/>
    <property type="molecule type" value="Genomic_DNA"/>
</dbReference>
<dbReference type="PATRIC" id="fig|647171.4.peg.932"/>
<comment type="similarity">
    <text evidence="2">Belongs to the CRISPR-associated Csm5 family.</text>
</comment>
<evidence type="ECO:0000256" key="2">
    <source>
        <dbReference type="ARBA" id="ARBA00006680"/>
    </source>
</evidence>
<dbReference type="AlphaFoldDB" id="H1KYS7"/>
<dbReference type="PANTHER" id="PTHR38007">
    <property type="entry name" value="CRISPR SYSTEM CMS PROTEIN CSM5"/>
    <property type="match status" value="1"/>
</dbReference>
<evidence type="ECO:0000256" key="5">
    <source>
        <dbReference type="ARBA" id="ARBA00023118"/>
    </source>
</evidence>
<evidence type="ECO:0000313" key="8">
    <source>
        <dbReference type="EMBL" id="EHP86824.1"/>
    </source>
</evidence>
<evidence type="ECO:0000256" key="3">
    <source>
        <dbReference type="ARBA" id="ARBA00016113"/>
    </source>
</evidence>
<evidence type="ECO:0000259" key="7">
    <source>
        <dbReference type="Pfam" id="PF03787"/>
    </source>
</evidence>
<gene>
    <name evidence="8" type="ORF">MetfoDRAFT_0950</name>
</gene>
<dbReference type="PROSITE" id="PS51257">
    <property type="entry name" value="PROKAR_LIPOPROTEIN"/>
    <property type="match status" value="1"/>
</dbReference>
<feature type="domain" description="CRISPR type III-associated protein" evidence="7">
    <location>
        <begin position="4"/>
        <end position="255"/>
    </location>
</feature>
<dbReference type="GO" id="GO:0051607">
    <property type="term" value="P:defense response to virus"/>
    <property type="evidence" value="ECO:0007669"/>
    <property type="project" value="UniProtKB-KW"/>
</dbReference>